<dbReference type="InterPro" id="IPR037185">
    <property type="entry name" value="EmrE-like"/>
</dbReference>
<evidence type="ECO:0000256" key="4">
    <source>
        <dbReference type="ARBA" id="ARBA00023136"/>
    </source>
</evidence>
<evidence type="ECO:0000256" key="2">
    <source>
        <dbReference type="ARBA" id="ARBA00022692"/>
    </source>
</evidence>
<feature type="transmembrane region" description="Helical" evidence="5">
    <location>
        <begin position="125"/>
        <end position="143"/>
    </location>
</feature>
<dbReference type="SUPFAM" id="SSF103481">
    <property type="entry name" value="Multidrug resistance efflux transporter EmrE"/>
    <property type="match status" value="1"/>
</dbReference>
<dbReference type="GO" id="GO:0016020">
    <property type="term" value="C:membrane"/>
    <property type="evidence" value="ECO:0007669"/>
    <property type="project" value="UniProtKB-SubCell"/>
</dbReference>
<feature type="transmembrane region" description="Helical" evidence="5">
    <location>
        <begin position="94"/>
        <end position="116"/>
    </location>
</feature>
<feature type="transmembrane region" description="Helical" evidence="5">
    <location>
        <begin position="35"/>
        <end position="53"/>
    </location>
</feature>
<comment type="subcellular location">
    <subcellularLocation>
        <location evidence="1">Membrane</location>
        <topology evidence="1">Multi-pass membrane protein</topology>
    </subcellularLocation>
</comment>
<sequence length="229" mass="25978">VVHNNRRGTLFLVLGMTVISIQDMLIKLLSDDLSIFQILFFRSTLGIIYIILFQKITRQPVILTTAYPALAIFRGLMFFFAYSAFFFAQSKMPIANATVLLLVSPFFITILSIFFFRSQVGYRRWLTMIVGFCGVVFICQPTTGEFNSYYLLPVLVALAYAAVVNITKMTSDKETLYQQVLYLCFITGLLSGLMGLLFGDGRFDTAEYSEIVFITRAWHFAGMNTLISL</sequence>
<dbReference type="InterPro" id="IPR000620">
    <property type="entry name" value="EamA_dom"/>
</dbReference>
<feature type="non-terminal residue" evidence="7">
    <location>
        <position position="229"/>
    </location>
</feature>
<feature type="non-terminal residue" evidence="7">
    <location>
        <position position="1"/>
    </location>
</feature>
<evidence type="ECO:0000259" key="6">
    <source>
        <dbReference type="Pfam" id="PF00892"/>
    </source>
</evidence>
<name>A0A382UVF5_9ZZZZ</name>
<evidence type="ECO:0000256" key="5">
    <source>
        <dbReference type="SAM" id="Phobius"/>
    </source>
</evidence>
<evidence type="ECO:0000256" key="3">
    <source>
        <dbReference type="ARBA" id="ARBA00022989"/>
    </source>
</evidence>
<feature type="transmembrane region" description="Helical" evidence="5">
    <location>
        <begin position="180"/>
        <end position="199"/>
    </location>
</feature>
<reference evidence="7" key="1">
    <citation type="submission" date="2018-05" db="EMBL/GenBank/DDBJ databases">
        <authorList>
            <person name="Lanie J.A."/>
            <person name="Ng W.-L."/>
            <person name="Kazmierczak K.M."/>
            <person name="Andrzejewski T.M."/>
            <person name="Davidsen T.M."/>
            <person name="Wayne K.J."/>
            <person name="Tettelin H."/>
            <person name="Glass J.I."/>
            <person name="Rusch D."/>
            <person name="Podicherti R."/>
            <person name="Tsui H.-C.T."/>
            <person name="Winkler M.E."/>
        </authorList>
    </citation>
    <scope>NUCLEOTIDE SEQUENCE</scope>
</reference>
<evidence type="ECO:0000256" key="1">
    <source>
        <dbReference type="ARBA" id="ARBA00004141"/>
    </source>
</evidence>
<accession>A0A382UVF5</accession>
<feature type="transmembrane region" description="Helical" evidence="5">
    <location>
        <begin position="65"/>
        <end position="88"/>
    </location>
</feature>
<keyword evidence="2 5" id="KW-0812">Transmembrane</keyword>
<dbReference type="PANTHER" id="PTHR22911">
    <property type="entry name" value="ACYL-MALONYL CONDENSING ENZYME-RELATED"/>
    <property type="match status" value="1"/>
</dbReference>
<organism evidence="7">
    <name type="scientific">marine metagenome</name>
    <dbReference type="NCBI Taxonomy" id="408172"/>
    <lineage>
        <taxon>unclassified sequences</taxon>
        <taxon>metagenomes</taxon>
        <taxon>ecological metagenomes</taxon>
    </lineage>
</organism>
<dbReference type="Pfam" id="PF00892">
    <property type="entry name" value="EamA"/>
    <property type="match status" value="1"/>
</dbReference>
<gene>
    <name evidence="7" type="ORF">METZ01_LOCUS391083</name>
</gene>
<feature type="transmembrane region" description="Helical" evidence="5">
    <location>
        <begin position="9"/>
        <end position="29"/>
    </location>
</feature>
<dbReference type="AlphaFoldDB" id="A0A382UVF5"/>
<feature type="domain" description="EamA" evidence="6">
    <location>
        <begin position="7"/>
        <end position="138"/>
    </location>
</feature>
<keyword evidence="3 5" id="KW-1133">Transmembrane helix</keyword>
<dbReference type="EMBL" id="UINC01147102">
    <property type="protein sequence ID" value="SVD38229.1"/>
    <property type="molecule type" value="Genomic_DNA"/>
</dbReference>
<protein>
    <recommendedName>
        <fullName evidence="6">EamA domain-containing protein</fullName>
    </recommendedName>
</protein>
<dbReference type="PANTHER" id="PTHR22911:SF6">
    <property type="entry name" value="SOLUTE CARRIER FAMILY 35 MEMBER G1"/>
    <property type="match status" value="1"/>
</dbReference>
<evidence type="ECO:0000313" key="7">
    <source>
        <dbReference type="EMBL" id="SVD38229.1"/>
    </source>
</evidence>
<keyword evidence="4 5" id="KW-0472">Membrane</keyword>
<feature type="transmembrane region" description="Helical" evidence="5">
    <location>
        <begin position="149"/>
        <end position="168"/>
    </location>
</feature>
<proteinExistence type="predicted"/>